<dbReference type="Pfam" id="PF13672">
    <property type="entry name" value="PP2C_2"/>
    <property type="match status" value="1"/>
</dbReference>
<name>A0ABV9C7P5_9GAMM</name>
<dbReference type="EMBL" id="JBHSGA010000025">
    <property type="protein sequence ID" value="MFC4529113.1"/>
    <property type="molecule type" value="Genomic_DNA"/>
</dbReference>
<dbReference type="SMART" id="SM00331">
    <property type="entry name" value="PP2C_SIG"/>
    <property type="match status" value="1"/>
</dbReference>
<organism evidence="2 3">
    <name type="scientific">Dyella halodurans</name>
    <dbReference type="NCBI Taxonomy" id="1920171"/>
    <lineage>
        <taxon>Bacteria</taxon>
        <taxon>Pseudomonadati</taxon>
        <taxon>Pseudomonadota</taxon>
        <taxon>Gammaproteobacteria</taxon>
        <taxon>Lysobacterales</taxon>
        <taxon>Rhodanobacteraceae</taxon>
        <taxon>Dyella</taxon>
    </lineage>
</organism>
<keyword evidence="2" id="KW-0378">Hydrolase</keyword>
<comment type="caution">
    <text evidence="2">The sequence shown here is derived from an EMBL/GenBank/DDBJ whole genome shotgun (WGS) entry which is preliminary data.</text>
</comment>
<keyword evidence="3" id="KW-1185">Reference proteome</keyword>
<evidence type="ECO:0000313" key="2">
    <source>
        <dbReference type="EMBL" id="MFC4529113.1"/>
    </source>
</evidence>
<dbReference type="PANTHER" id="PTHR47992">
    <property type="entry name" value="PROTEIN PHOSPHATASE"/>
    <property type="match status" value="1"/>
</dbReference>
<dbReference type="GO" id="GO:0004722">
    <property type="term" value="F:protein serine/threonine phosphatase activity"/>
    <property type="evidence" value="ECO:0007669"/>
    <property type="project" value="UniProtKB-EC"/>
</dbReference>
<reference evidence="3" key="1">
    <citation type="journal article" date="2019" name="Int. J. Syst. Evol. Microbiol.">
        <title>The Global Catalogue of Microorganisms (GCM) 10K type strain sequencing project: providing services to taxonomists for standard genome sequencing and annotation.</title>
        <authorList>
            <consortium name="The Broad Institute Genomics Platform"/>
            <consortium name="The Broad Institute Genome Sequencing Center for Infectious Disease"/>
            <person name="Wu L."/>
            <person name="Ma J."/>
        </authorList>
    </citation>
    <scope>NUCLEOTIDE SEQUENCE [LARGE SCALE GENOMIC DNA]</scope>
    <source>
        <strain evidence="3">CCM 4481</strain>
    </source>
</reference>
<dbReference type="InterPro" id="IPR001932">
    <property type="entry name" value="PPM-type_phosphatase-like_dom"/>
</dbReference>
<dbReference type="Proteomes" id="UP001595961">
    <property type="component" value="Unassembled WGS sequence"/>
</dbReference>
<evidence type="ECO:0000313" key="3">
    <source>
        <dbReference type="Proteomes" id="UP001595961"/>
    </source>
</evidence>
<sequence length="288" mass="32130">MDASIDFQAIPRVAAGRSLGGRETQQDDLVCFHDASEDVHLLVLADGMGGDGAGELASEGVVHIARRLWESRLWQEQPSSLFLESLCQQAHEELRRRRMGLADGEPHSTVVAILVRGGQVSWVHVGDSRLYRFRRGRLIGRTEDHSVAQLKRQRGELTERELANDPDQHKLLRGLGGSEAPVVEHGCALLRADQTFVMCSDGVWEQLTTEELGRLSSRRDQHDALREALALAVERGGMHGDNVALIFARLGPDGWIRRWCDGFWSVVRRAVATRRRTGEHAATLRNEV</sequence>
<protein>
    <submittedName>
        <fullName evidence="2">PP2C family protein-serine/threonine phosphatase</fullName>
        <ecNumber evidence="2">3.1.3.16</ecNumber>
    </submittedName>
</protein>
<dbReference type="SUPFAM" id="SSF81606">
    <property type="entry name" value="PP2C-like"/>
    <property type="match status" value="1"/>
</dbReference>
<dbReference type="CDD" id="cd00143">
    <property type="entry name" value="PP2Cc"/>
    <property type="match status" value="1"/>
</dbReference>
<gene>
    <name evidence="2" type="ORF">ACFO5W_20880</name>
</gene>
<dbReference type="SMART" id="SM00332">
    <property type="entry name" value="PP2Cc"/>
    <property type="match status" value="1"/>
</dbReference>
<evidence type="ECO:0000259" key="1">
    <source>
        <dbReference type="PROSITE" id="PS51746"/>
    </source>
</evidence>
<proteinExistence type="predicted"/>
<dbReference type="InterPro" id="IPR015655">
    <property type="entry name" value="PP2C"/>
</dbReference>
<dbReference type="RefSeq" id="WP_266151465.1">
    <property type="nucleotide sequence ID" value="NZ_CP064028.1"/>
</dbReference>
<accession>A0ABV9C7P5</accession>
<dbReference type="PROSITE" id="PS51746">
    <property type="entry name" value="PPM_2"/>
    <property type="match status" value="1"/>
</dbReference>
<dbReference type="Gene3D" id="3.60.40.10">
    <property type="entry name" value="PPM-type phosphatase domain"/>
    <property type="match status" value="1"/>
</dbReference>
<feature type="domain" description="PPM-type phosphatase" evidence="1">
    <location>
        <begin position="12"/>
        <end position="250"/>
    </location>
</feature>
<dbReference type="EC" id="3.1.3.16" evidence="2"/>
<dbReference type="InterPro" id="IPR036457">
    <property type="entry name" value="PPM-type-like_dom_sf"/>
</dbReference>